<dbReference type="AlphaFoldDB" id="A0A151ZDU8"/>
<sequence length="540" mass="61952">MEPVPILTNPQDIISVNPRCIVNNYTEYLYIFTRPFNLRGVTINVTFNANNSIESTVQNVDVRSSIHQYQDMLSMVPPILSTGDYNIGTVVINNFSQPPTNHTIISDCVVQYVLKETSQNHEYSKKIDNYDDNDNNNNNKNNTPHNSNLLSQDTSENEKFDCKSLITEGSYNFQSYLLNLQKSPNAGILADLHPITIGCLAGVLDITKLTKECLNTFQKPKSGINCLHMASEQKKPKIVYELINSQYGSLLQMELDSSGMVPMELSVLMGDTDSVKHYINYSTVISEMLSHRDKLGFNIINLAITFKRYQIIVDLLELQNILKIQIFHEMDIDRVIRLQNKIILSLLYYHQVPLYGFNITDMNIPKKETYNNYLSTLNLKPSLLERKFTIYQNSIFNDCITEWYLNLHLKSTRMALNSTFVILMELAHYLPTSLRINNSTFLPLIVNANVEMDKENRYSISCVVFPSNAFKLGGDCEIFLEDKKPVMFKLIVFKEPDCDLNNFELLFYLTKFDSNNGEKIVVSMKSYKPNELKSVPNDLL</sequence>
<evidence type="ECO:0000313" key="3">
    <source>
        <dbReference type="Proteomes" id="UP000076078"/>
    </source>
</evidence>
<proteinExistence type="predicted"/>
<dbReference type="Proteomes" id="UP000076078">
    <property type="component" value="Unassembled WGS sequence"/>
</dbReference>
<keyword evidence="3" id="KW-1185">Reference proteome</keyword>
<feature type="compositionally biased region" description="Low complexity" evidence="1">
    <location>
        <begin position="135"/>
        <end position="148"/>
    </location>
</feature>
<reference evidence="2 3" key="1">
    <citation type="submission" date="2015-12" db="EMBL/GenBank/DDBJ databases">
        <title>Dictyostelia acquired genes for synthesis and detection of signals that induce cell-type specialization by lateral gene transfer from prokaryotes.</title>
        <authorList>
            <person name="Gloeckner G."/>
            <person name="Schaap P."/>
        </authorList>
    </citation>
    <scope>NUCLEOTIDE SEQUENCE [LARGE SCALE GENOMIC DNA]</scope>
    <source>
        <strain evidence="2 3">TK</strain>
    </source>
</reference>
<evidence type="ECO:0000256" key="1">
    <source>
        <dbReference type="SAM" id="MobiDB-lite"/>
    </source>
</evidence>
<evidence type="ECO:0008006" key="4">
    <source>
        <dbReference type="Google" id="ProtNLM"/>
    </source>
</evidence>
<gene>
    <name evidence="2" type="ORF">DLAC_06957</name>
</gene>
<protein>
    <recommendedName>
        <fullName evidence="4">Ankyrin repeat-containing protein</fullName>
    </recommendedName>
</protein>
<organism evidence="2 3">
    <name type="scientific">Tieghemostelium lacteum</name>
    <name type="common">Slime mold</name>
    <name type="synonym">Dictyostelium lacteum</name>
    <dbReference type="NCBI Taxonomy" id="361077"/>
    <lineage>
        <taxon>Eukaryota</taxon>
        <taxon>Amoebozoa</taxon>
        <taxon>Evosea</taxon>
        <taxon>Eumycetozoa</taxon>
        <taxon>Dictyostelia</taxon>
        <taxon>Dictyosteliales</taxon>
        <taxon>Raperosteliaceae</taxon>
        <taxon>Tieghemostelium</taxon>
    </lineage>
</organism>
<evidence type="ECO:0000313" key="2">
    <source>
        <dbReference type="EMBL" id="KYQ92117.1"/>
    </source>
</evidence>
<dbReference type="EMBL" id="LODT01000031">
    <property type="protein sequence ID" value="KYQ92117.1"/>
    <property type="molecule type" value="Genomic_DNA"/>
</dbReference>
<accession>A0A151ZDU8</accession>
<name>A0A151ZDU8_TIELA</name>
<dbReference type="InParanoid" id="A0A151ZDU8"/>
<dbReference type="Gene3D" id="1.25.40.20">
    <property type="entry name" value="Ankyrin repeat-containing domain"/>
    <property type="match status" value="1"/>
</dbReference>
<dbReference type="SUPFAM" id="SSF48403">
    <property type="entry name" value="Ankyrin repeat"/>
    <property type="match status" value="1"/>
</dbReference>
<dbReference type="InterPro" id="IPR036770">
    <property type="entry name" value="Ankyrin_rpt-contain_sf"/>
</dbReference>
<feature type="region of interest" description="Disordered" evidence="1">
    <location>
        <begin position="123"/>
        <end position="153"/>
    </location>
</feature>
<comment type="caution">
    <text evidence="2">The sequence shown here is derived from an EMBL/GenBank/DDBJ whole genome shotgun (WGS) entry which is preliminary data.</text>
</comment>